<dbReference type="PROSITE" id="PS00941">
    <property type="entry name" value="CARBOXYLESTERASE_B_2"/>
    <property type="match status" value="1"/>
</dbReference>
<keyword evidence="4" id="KW-1015">Disulfide bond</keyword>
<accession>A0AAW1UR31</accession>
<dbReference type="InterPro" id="IPR050309">
    <property type="entry name" value="Type-B_Carboxylest/Lipase"/>
</dbReference>
<dbReference type="InterPro" id="IPR019826">
    <property type="entry name" value="Carboxylesterase_B_AS"/>
</dbReference>
<evidence type="ECO:0000256" key="4">
    <source>
        <dbReference type="ARBA" id="ARBA00023157"/>
    </source>
</evidence>
<keyword evidence="6" id="KW-0732">Signal</keyword>
<protein>
    <recommendedName>
        <fullName evidence="6">Carboxylic ester hydrolase</fullName>
        <ecNumber evidence="6">3.1.1.-</ecNumber>
    </recommendedName>
</protein>
<dbReference type="AlphaFoldDB" id="A0AAW1UR31"/>
<keyword evidence="3 6" id="KW-0378">Hydrolase</keyword>
<dbReference type="PROSITE" id="PS00122">
    <property type="entry name" value="CARBOXYLESTERASE_B_1"/>
    <property type="match status" value="1"/>
</dbReference>
<dbReference type="Gene3D" id="3.40.50.1820">
    <property type="entry name" value="alpha/beta hydrolase"/>
    <property type="match status" value="1"/>
</dbReference>
<comment type="caution">
    <text evidence="8">The sequence shown here is derived from an EMBL/GenBank/DDBJ whole genome shotgun (WGS) entry which is preliminary data.</text>
</comment>
<proteinExistence type="inferred from homology"/>
<comment type="similarity">
    <text evidence="1 6">Belongs to the type-B carboxylesterase/lipase family.</text>
</comment>
<evidence type="ECO:0000256" key="6">
    <source>
        <dbReference type="RuleBase" id="RU361235"/>
    </source>
</evidence>
<feature type="signal peptide" evidence="6">
    <location>
        <begin position="1"/>
        <end position="16"/>
    </location>
</feature>
<dbReference type="Pfam" id="PF00135">
    <property type="entry name" value="COesterase"/>
    <property type="match status" value="1"/>
</dbReference>
<evidence type="ECO:0000256" key="1">
    <source>
        <dbReference type="ARBA" id="ARBA00005964"/>
    </source>
</evidence>
<dbReference type="InterPro" id="IPR029058">
    <property type="entry name" value="AB_hydrolase_fold"/>
</dbReference>
<dbReference type="EC" id="3.1.1.-" evidence="6"/>
<gene>
    <name evidence="8" type="ORF">WA026_010773</name>
</gene>
<evidence type="ECO:0000259" key="7">
    <source>
        <dbReference type="Pfam" id="PF00135"/>
    </source>
</evidence>
<evidence type="ECO:0000256" key="5">
    <source>
        <dbReference type="ARBA" id="ARBA00023180"/>
    </source>
</evidence>
<keyword evidence="5" id="KW-0325">Glycoprotein</keyword>
<dbReference type="InterPro" id="IPR019819">
    <property type="entry name" value="Carboxylesterase_B_CS"/>
</dbReference>
<reference evidence="8 9" key="1">
    <citation type="submission" date="2023-03" db="EMBL/GenBank/DDBJ databases">
        <title>Genome insight into feeding habits of ladybird beetles.</title>
        <authorList>
            <person name="Li H.-S."/>
            <person name="Huang Y.-H."/>
            <person name="Pang H."/>
        </authorList>
    </citation>
    <scope>NUCLEOTIDE SEQUENCE [LARGE SCALE GENOMIC DNA]</scope>
    <source>
        <strain evidence="8">SYSU_2023b</strain>
        <tissue evidence="8">Whole body</tissue>
    </source>
</reference>
<dbReference type="GO" id="GO:0052689">
    <property type="term" value="F:carboxylic ester hydrolase activity"/>
    <property type="evidence" value="ECO:0007669"/>
    <property type="project" value="UniProtKB-KW"/>
</dbReference>
<evidence type="ECO:0000256" key="3">
    <source>
        <dbReference type="ARBA" id="ARBA00022801"/>
    </source>
</evidence>
<evidence type="ECO:0000256" key="2">
    <source>
        <dbReference type="ARBA" id="ARBA00022487"/>
    </source>
</evidence>
<dbReference type="SUPFAM" id="SSF53474">
    <property type="entry name" value="alpha/beta-Hydrolases"/>
    <property type="match status" value="1"/>
</dbReference>
<keyword evidence="2" id="KW-0719">Serine esterase</keyword>
<sequence length="565" mass="63823">MLTLFILLFLFGASTSEENPVVETAYGKVRGTTLKSYSDNDFYAFLGVPFAEPPVGELRFQPPQPPKPWEGILNTNYSNRKCIQGVTHLLPGESEDCLYLNIYTPQLPNEKQDVSLPVLIYIHGGAFVMETGDIDYYKPYKIVDYDVIMVSVEYRLGFFGFVSTGDLECPGNNGFKDQQFGIRWVKENIKNFGGDPSKITISGESAGAASVGYQLIGSNAEGLFRGAIQASGSSLGTWSLQRDPRGHAYRVANYIEPNINQMTTTTKELIEWFRTVDVMEIKKACADIFGEDNFESFLKTFRGFVFSGVIEPEHEGAFLTETAYKKFESGDFNVVPTLMGITSEEALFFIGNDNWDAFGQELKEYDANPDLLVTPDMHIIDREVKRKVGEEIRRFYVGDGLLQDHLGPSVRMMSDAGFGRPGIKQAQLEAKYTDVYFYLFSYDGKLGRNGRNKKYIPGAESVGHADDLEYVFASRKKDLIGYSDKDLLTIDRYSLLWTNFVKYLNPTPEPSDVLQNVIWPKVSSNSFPYLVINETLEVRYELKKSMVDEYARIYNSYAVPPLDTY</sequence>
<keyword evidence="9" id="KW-1185">Reference proteome</keyword>
<dbReference type="PANTHER" id="PTHR11559">
    <property type="entry name" value="CARBOXYLESTERASE"/>
    <property type="match status" value="1"/>
</dbReference>
<dbReference type="Proteomes" id="UP001431783">
    <property type="component" value="Unassembled WGS sequence"/>
</dbReference>
<dbReference type="EMBL" id="JARQZJ010000095">
    <property type="protein sequence ID" value="KAK9885278.1"/>
    <property type="molecule type" value="Genomic_DNA"/>
</dbReference>
<feature type="domain" description="Carboxylesterase type B" evidence="7">
    <location>
        <begin position="19"/>
        <end position="545"/>
    </location>
</feature>
<name>A0AAW1UR31_9CUCU</name>
<feature type="chain" id="PRO_5043113117" description="Carboxylic ester hydrolase" evidence="6">
    <location>
        <begin position="17"/>
        <end position="565"/>
    </location>
</feature>
<dbReference type="InterPro" id="IPR002018">
    <property type="entry name" value="CarbesteraseB"/>
</dbReference>
<organism evidence="8 9">
    <name type="scientific">Henosepilachna vigintioctopunctata</name>
    <dbReference type="NCBI Taxonomy" id="420089"/>
    <lineage>
        <taxon>Eukaryota</taxon>
        <taxon>Metazoa</taxon>
        <taxon>Ecdysozoa</taxon>
        <taxon>Arthropoda</taxon>
        <taxon>Hexapoda</taxon>
        <taxon>Insecta</taxon>
        <taxon>Pterygota</taxon>
        <taxon>Neoptera</taxon>
        <taxon>Endopterygota</taxon>
        <taxon>Coleoptera</taxon>
        <taxon>Polyphaga</taxon>
        <taxon>Cucujiformia</taxon>
        <taxon>Coccinelloidea</taxon>
        <taxon>Coccinellidae</taxon>
        <taxon>Epilachninae</taxon>
        <taxon>Epilachnini</taxon>
        <taxon>Henosepilachna</taxon>
    </lineage>
</organism>
<evidence type="ECO:0000313" key="8">
    <source>
        <dbReference type="EMBL" id="KAK9885278.1"/>
    </source>
</evidence>
<evidence type="ECO:0000313" key="9">
    <source>
        <dbReference type="Proteomes" id="UP001431783"/>
    </source>
</evidence>